<reference evidence="4 5" key="1">
    <citation type="submission" date="2021-05" db="EMBL/GenBank/DDBJ databases">
        <title>Phylogenetic classification of ten novel species belonging to the genus Bifidobacterium comprising B. colchicus sp. nov., B. abeli sp. nov., B. bicoloris sp. nov., B. guerezis sp. nov., B. rosaliae sp. nov., B. santillanensis sp. nov., B. argentati sp. nov., B. amazzoni sp. nov., B. pluviali sp. nov., and B. pinnaculum sp. nov.</title>
        <authorList>
            <person name="Lugli G.A."/>
            <person name="Ruiz Garcia L."/>
            <person name="Margolles A."/>
            <person name="Ventura M."/>
        </authorList>
    </citation>
    <scope>NUCLEOTIDE SEQUENCE [LARGE SCALE GENOMIC DNA]</scope>
    <source>
        <strain evidence="4 5">6T3</strain>
    </source>
</reference>
<comment type="caution">
    <text evidence="4">The sequence shown here is derived from an EMBL/GenBank/DDBJ whole genome shotgun (WGS) entry which is preliminary data.</text>
</comment>
<keyword evidence="5" id="KW-1185">Reference proteome</keyword>
<evidence type="ECO:0000259" key="3">
    <source>
        <dbReference type="Pfam" id="PF00535"/>
    </source>
</evidence>
<gene>
    <name evidence="4" type="ORF">KIH73_04300</name>
</gene>
<proteinExistence type="predicted"/>
<dbReference type="Gene3D" id="3.90.550.10">
    <property type="entry name" value="Spore Coat Polysaccharide Biosynthesis Protein SpsA, Chain A"/>
    <property type="match status" value="1"/>
</dbReference>
<dbReference type="EMBL" id="JAHBBD010000007">
    <property type="protein sequence ID" value="MBW3082607.1"/>
    <property type="molecule type" value="Genomic_DNA"/>
</dbReference>
<evidence type="ECO:0000313" key="5">
    <source>
        <dbReference type="Proteomes" id="UP000812844"/>
    </source>
</evidence>
<dbReference type="InterPro" id="IPR001173">
    <property type="entry name" value="Glyco_trans_2-like"/>
</dbReference>
<keyword evidence="1" id="KW-0328">Glycosyltransferase</keyword>
<name>A0ABS6WA47_9BIFI</name>
<dbReference type="SUPFAM" id="SSF53448">
    <property type="entry name" value="Nucleotide-diphospho-sugar transferases"/>
    <property type="match status" value="1"/>
</dbReference>
<dbReference type="Proteomes" id="UP000812844">
    <property type="component" value="Unassembled WGS sequence"/>
</dbReference>
<dbReference type="PANTHER" id="PTHR22916">
    <property type="entry name" value="GLYCOSYLTRANSFERASE"/>
    <property type="match status" value="1"/>
</dbReference>
<dbReference type="Pfam" id="PF00535">
    <property type="entry name" value="Glycos_transf_2"/>
    <property type="match status" value="1"/>
</dbReference>
<dbReference type="PANTHER" id="PTHR22916:SF51">
    <property type="entry name" value="GLYCOSYLTRANSFERASE EPSH-RELATED"/>
    <property type="match status" value="1"/>
</dbReference>
<organism evidence="4 5">
    <name type="scientific">Bifidobacterium phasiani</name>
    <dbReference type="NCBI Taxonomy" id="2834431"/>
    <lineage>
        <taxon>Bacteria</taxon>
        <taxon>Bacillati</taxon>
        <taxon>Actinomycetota</taxon>
        <taxon>Actinomycetes</taxon>
        <taxon>Bifidobacteriales</taxon>
        <taxon>Bifidobacteriaceae</taxon>
        <taxon>Bifidobacterium</taxon>
    </lineage>
</organism>
<sequence length="340" mass="39700">MHHHYPLVSIIVAIYNIKTYLPQCIESIINQDYANLEVILVDDCSTDGSKQICDAYAEQDSRISVIHHTINQRHSKTRNDGLDEATGDFIVFVDGDDWLASDFISYMLHVITVTQADIAINLVNYTTRDTSQVPDAPIQMWTAEKTLTELLYPHLPVGVWNKIYRRDFIENNHLRFLDRYTAEGELFINTAVQYANRIGVGCHKAYYYRLNNAQSATTQYDVKQGTESTRVLREINNNLTIRTRSVLAAVNQHIWLNEFWTIRQIFGTRTQNKNAELLHNCKAYVRRHFWPVVVDEKRFSKRIKYFATGLFPIVMAKLKNLQFDISLHRDQLKHNIERKY</sequence>
<evidence type="ECO:0000256" key="1">
    <source>
        <dbReference type="ARBA" id="ARBA00022676"/>
    </source>
</evidence>
<accession>A0ABS6WA47</accession>
<evidence type="ECO:0000256" key="2">
    <source>
        <dbReference type="ARBA" id="ARBA00022679"/>
    </source>
</evidence>
<feature type="domain" description="Glycosyltransferase 2-like" evidence="3">
    <location>
        <begin position="9"/>
        <end position="149"/>
    </location>
</feature>
<protein>
    <submittedName>
        <fullName evidence="4">Glycosyltransferase family 2 protein</fullName>
    </submittedName>
</protein>
<dbReference type="InterPro" id="IPR029044">
    <property type="entry name" value="Nucleotide-diphossugar_trans"/>
</dbReference>
<dbReference type="CDD" id="cd00761">
    <property type="entry name" value="Glyco_tranf_GTA_type"/>
    <property type="match status" value="1"/>
</dbReference>
<evidence type="ECO:0000313" key="4">
    <source>
        <dbReference type="EMBL" id="MBW3082607.1"/>
    </source>
</evidence>
<keyword evidence="2" id="KW-0808">Transferase</keyword>